<dbReference type="eggNOG" id="COG2409">
    <property type="taxonomic scope" value="Bacteria"/>
</dbReference>
<dbReference type="SUPFAM" id="SSF82866">
    <property type="entry name" value="Multidrug efflux transporter AcrB transmembrane domain"/>
    <property type="match status" value="2"/>
</dbReference>
<feature type="transmembrane region" description="Helical" evidence="7">
    <location>
        <begin position="211"/>
        <end position="240"/>
    </location>
</feature>
<dbReference type="STRING" id="1223523.H340_30428"/>
<gene>
    <name evidence="9" type="ORF">H340_30428</name>
</gene>
<dbReference type="Proteomes" id="UP000011740">
    <property type="component" value="Unassembled WGS sequence"/>
</dbReference>
<feature type="transmembrane region" description="Helical" evidence="7">
    <location>
        <begin position="556"/>
        <end position="574"/>
    </location>
</feature>
<feature type="transmembrane region" description="Helical" evidence="7">
    <location>
        <begin position="669"/>
        <end position="690"/>
    </location>
</feature>
<evidence type="ECO:0000259" key="8">
    <source>
        <dbReference type="PROSITE" id="PS50156"/>
    </source>
</evidence>
<evidence type="ECO:0000256" key="5">
    <source>
        <dbReference type="ARBA" id="ARBA00023136"/>
    </source>
</evidence>
<dbReference type="Gene3D" id="1.20.1640.10">
    <property type="entry name" value="Multidrug efflux transporter AcrB transmembrane domain"/>
    <property type="match status" value="2"/>
</dbReference>
<feature type="region of interest" description="Disordered" evidence="6">
    <location>
        <begin position="1"/>
        <end position="32"/>
    </location>
</feature>
<evidence type="ECO:0000256" key="6">
    <source>
        <dbReference type="SAM" id="MobiDB-lite"/>
    </source>
</evidence>
<feature type="transmembrane region" description="Helical" evidence="7">
    <location>
        <begin position="581"/>
        <end position="604"/>
    </location>
</feature>
<feature type="domain" description="SSD" evidence="8">
    <location>
        <begin position="226"/>
        <end position="355"/>
    </location>
</feature>
<dbReference type="Pfam" id="PF03176">
    <property type="entry name" value="MMPL"/>
    <property type="match status" value="2"/>
</dbReference>
<feature type="transmembrane region" description="Helical" evidence="7">
    <location>
        <begin position="624"/>
        <end position="648"/>
    </location>
</feature>
<feature type="transmembrane region" description="Helical" evidence="7">
    <location>
        <begin position="260"/>
        <end position="277"/>
    </location>
</feature>
<comment type="caution">
    <text evidence="9">The sequence shown here is derived from an EMBL/GenBank/DDBJ whole genome shotgun (WGS) entry which is preliminary data.</text>
</comment>
<dbReference type="PANTHER" id="PTHR33406:SF13">
    <property type="entry name" value="MEMBRANE PROTEIN YDFJ"/>
    <property type="match status" value="1"/>
</dbReference>
<evidence type="ECO:0000256" key="3">
    <source>
        <dbReference type="ARBA" id="ARBA00022692"/>
    </source>
</evidence>
<evidence type="ECO:0000256" key="7">
    <source>
        <dbReference type="SAM" id="Phobius"/>
    </source>
</evidence>
<feature type="transmembrane region" description="Helical" evidence="7">
    <location>
        <begin position="395"/>
        <end position="413"/>
    </location>
</feature>
<feature type="transmembrane region" description="Helical" evidence="7">
    <location>
        <begin position="702"/>
        <end position="725"/>
    </location>
</feature>
<organism evidence="9 10">
    <name type="scientific">Streptomyces mobaraensis (strain ATCC 29032 / DSM 40847 / JCM 4168 / NBRC 13819 / NCIMB 11159 / IPCR 16-22)</name>
    <dbReference type="NCBI Taxonomy" id="1223523"/>
    <lineage>
        <taxon>Bacteria</taxon>
        <taxon>Bacillati</taxon>
        <taxon>Actinomycetota</taxon>
        <taxon>Actinomycetes</taxon>
        <taxon>Kitasatosporales</taxon>
        <taxon>Streptomycetaceae</taxon>
        <taxon>Streptomyces</taxon>
    </lineage>
</organism>
<dbReference type="PROSITE" id="PS50156">
    <property type="entry name" value="SSD"/>
    <property type="match status" value="1"/>
</dbReference>
<dbReference type="InterPro" id="IPR050545">
    <property type="entry name" value="Mycobact_MmpL"/>
</dbReference>
<dbReference type="AlphaFoldDB" id="M3BAS5"/>
<keyword evidence="4 7" id="KW-1133">Transmembrane helix</keyword>
<evidence type="ECO:0000256" key="4">
    <source>
        <dbReference type="ARBA" id="ARBA00022989"/>
    </source>
</evidence>
<accession>M3BAS5</accession>
<keyword evidence="3 7" id="KW-0812">Transmembrane</keyword>
<keyword evidence="5 7" id="KW-0472">Membrane</keyword>
<dbReference type="EMBL" id="AORZ01000187">
    <property type="protein sequence ID" value="EME96659.1"/>
    <property type="molecule type" value="Genomic_DNA"/>
</dbReference>
<keyword evidence="2" id="KW-1003">Cell membrane</keyword>
<evidence type="ECO:0000313" key="10">
    <source>
        <dbReference type="Proteomes" id="UP000011740"/>
    </source>
</evidence>
<feature type="transmembrane region" description="Helical" evidence="7">
    <location>
        <begin position="330"/>
        <end position="356"/>
    </location>
</feature>
<protein>
    <submittedName>
        <fullName evidence="9">Putative integral membrane protein</fullName>
    </submittedName>
</protein>
<feature type="transmembrane region" description="Helical" evidence="7">
    <location>
        <begin position="51"/>
        <end position="71"/>
    </location>
</feature>
<feature type="non-terminal residue" evidence="9">
    <location>
        <position position="735"/>
    </location>
</feature>
<dbReference type="GO" id="GO:0005886">
    <property type="term" value="C:plasma membrane"/>
    <property type="evidence" value="ECO:0007669"/>
    <property type="project" value="UniProtKB-SubCell"/>
</dbReference>
<dbReference type="InterPro" id="IPR000731">
    <property type="entry name" value="SSD"/>
</dbReference>
<comment type="subcellular location">
    <subcellularLocation>
        <location evidence="1">Cell membrane</location>
        <topology evidence="1">Multi-pass membrane protein</topology>
    </subcellularLocation>
</comment>
<evidence type="ECO:0000313" key="9">
    <source>
        <dbReference type="EMBL" id="EME96659.1"/>
    </source>
</evidence>
<feature type="transmembrane region" description="Helical" evidence="7">
    <location>
        <begin position="304"/>
        <end position="324"/>
    </location>
</feature>
<feature type="compositionally biased region" description="Pro residues" evidence="6">
    <location>
        <begin position="1"/>
        <end position="10"/>
    </location>
</feature>
<reference evidence="9 10" key="1">
    <citation type="journal article" date="2013" name="Genome Announc.">
        <title>Whole-Genome Shotgun Assembly and Analysis of the Genome of Streptomyces mobaraensis DSM 40847, a Strain for Industrial Production of Microbial Transglutaminase.</title>
        <authorList>
            <person name="Yang H."/>
            <person name="He T."/>
            <person name="Wu W."/>
            <person name="Zhu W."/>
            <person name="Lu B."/>
            <person name="Sun W."/>
        </authorList>
    </citation>
    <scope>NUCLEOTIDE SEQUENCE [LARGE SCALE GENOMIC DNA]</scope>
    <source>
        <strain evidence="9 10">DSM 40847</strain>
    </source>
</reference>
<proteinExistence type="predicted"/>
<dbReference type="InterPro" id="IPR004869">
    <property type="entry name" value="MMPL_dom"/>
</dbReference>
<dbReference type="PANTHER" id="PTHR33406">
    <property type="entry name" value="MEMBRANE PROTEIN MJ1562-RELATED"/>
    <property type="match status" value="1"/>
</dbReference>
<evidence type="ECO:0000256" key="2">
    <source>
        <dbReference type="ARBA" id="ARBA00022475"/>
    </source>
</evidence>
<name>M3BAS5_STRM1</name>
<sequence>MTIPTNPGPAPRAVTGSPTASRPAPPPGPAPRLNTAARLGLWSARHRRTAVLGWLLLVVLASVLGGMAGTAEMTTAEQGAGDSARAERILADAGIEEPAGETVMVSGRAPGDWRAAADGLGRALDATGVTTGRKPPVPSADGRAALIRFAVKGDPATAGERVGPVTDAVAAARKAHPGLVFDEYGEAVAGKWLDDVLGDDFATAEWTAVPLALGILLVVFGAVVAALLPVGLAVTAFIAANGLLALASHALHVSPTTGSVMLLIGLAVGVDYCLFYLRRERDERAAGRDPGTALRIAAATSGRAVLVSGLTVMVAMAGMFLSGLMLFEGFALATILVVFIAMAGSVTVLPALLSWLGDRVAKGRLPLPRGRRARPRPAGRISGAVLRPVLGRPGLMAVAATAVLLVLALPALGMRTEQLGLDRQMPSDAPLRTSYERITAAFPGGPAPAKVVVRADDVTSPRFTAAVAEFGRRVAESGRFGKDVTVTPHPRQHVTEILVPLAGSGDGGGTDRAARRALDTLRDDLVPRTLEPVAREARVTGPLASSADFTDRLGDGIVPVFLFITAVTFLLMLASFRSWPVAAATVLLNLLSVAAAYGVLTAVFQHGWGASWLGVESAGAVEAWLPLFVLVVLFGLSMDYHVFVVSRIREARLAGLGAQEAIRDGVRSTAGAVTGAAAIMVAVFAVFATLSMQDMQQMGVGLAVAVLLDATVVRMVLLPAVLALLGERGWRTRSP</sequence>
<evidence type="ECO:0000256" key="1">
    <source>
        <dbReference type="ARBA" id="ARBA00004651"/>
    </source>
</evidence>
<dbReference type="RefSeq" id="WP_004955006.1">
    <property type="nucleotide sequence ID" value="NZ_AORZ01000187.1"/>
</dbReference>